<dbReference type="Proteomes" id="UP000304840">
    <property type="component" value="Chromosome"/>
</dbReference>
<feature type="transmembrane region" description="Helical" evidence="1">
    <location>
        <begin position="47"/>
        <end position="68"/>
    </location>
</feature>
<evidence type="ECO:0000313" key="2">
    <source>
        <dbReference type="EMBL" id="AMO20719.1"/>
    </source>
</evidence>
<feature type="transmembrane region" description="Helical" evidence="1">
    <location>
        <begin position="88"/>
        <end position="111"/>
    </location>
</feature>
<dbReference type="InterPro" id="IPR007403">
    <property type="entry name" value="DUF456"/>
</dbReference>
<protein>
    <submittedName>
        <fullName evidence="2">DUF456 domain-containing protein</fullName>
    </submittedName>
</protein>
<gene>
    <name evidence="2" type="ORF">UN65_10565</name>
</gene>
<proteinExistence type="predicted"/>
<sequence>MDLVLVIIGFLCILIGIIGSVLPALPGPGLSWVGMLLLYLTKTIPNNYWFLGTTLFITIVIIVLDYFIPAQGTKRLGGSKYGVWGTNIGLIIGLFMPPIGFLIGPFLGAYLGELYFENQNHSRAFKAALGAFIGFLTSTVIKLIVCVAYLGWFIYLFWIYKKQLVL</sequence>
<evidence type="ECO:0000256" key="1">
    <source>
        <dbReference type="SAM" id="Phobius"/>
    </source>
</evidence>
<organism evidence="2 3">
    <name type="scientific">Flavobacterium columnare</name>
    <dbReference type="NCBI Taxonomy" id="996"/>
    <lineage>
        <taxon>Bacteria</taxon>
        <taxon>Pseudomonadati</taxon>
        <taxon>Bacteroidota</taxon>
        <taxon>Flavobacteriia</taxon>
        <taxon>Flavobacteriales</taxon>
        <taxon>Flavobacteriaceae</taxon>
        <taxon>Flavobacterium</taxon>
    </lineage>
</organism>
<reference evidence="2 3" key="2">
    <citation type="submission" date="2019-05" db="EMBL/GenBank/DDBJ databases">
        <authorList>
            <person name="Ravantti J.J."/>
        </authorList>
    </citation>
    <scope>NUCLEOTIDE SEQUENCE [LARGE SCALE GENOMIC DNA]</scope>
    <source>
        <strain evidence="2 3">B185</strain>
    </source>
</reference>
<feature type="transmembrane region" description="Helical" evidence="1">
    <location>
        <begin position="131"/>
        <end position="160"/>
    </location>
</feature>
<dbReference type="EMBL" id="CP010992">
    <property type="protein sequence ID" value="AMO20719.1"/>
    <property type="molecule type" value="Genomic_DNA"/>
</dbReference>
<name>A0AAI8CIA7_9FLAO</name>
<dbReference type="AlphaFoldDB" id="A0AAI8CIA7"/>
<dbReference type="Pfam" id="PF04306">
    <property type="entry name" value="DUF456"/>
    <property type="match status" value="1"/>
</dbReference>
<keyword evidence="1" id="KW-0812">Transmembrane</keyword>
<dbReference type="GeneID" id="60758413"/>
<reference evidence="3" key="1">
    <citation type="submission" date="2016-03" db="EMBL/GenBank/DDBJ databases">
        <title>Flavobacterium columnare strain B185, complete genome.</title>
        <authorList>
            <person name="Sundberg L.-R."/>
            <person name="Papponen P."/>
            <person name="Laanto E."/>
        </authorList>
    </citation>
    <scope>NUCLEOTIDE SEQUENCE [LARGE SCALE GENOMIC DNA]</scope>
    <source>
        <strain evidence="3">B185</strain>
    </source>
</reference>
<dbReference type="RefSeq" id="WP_014166089.1">
    <property type="nucleotide sequence ID" value="NZ_CP010992.1"/>
</dbReference>
<accession>A0AAI8CIA7</accession>
<dbReference type="PANTHER" id="PTHR39165">
    <property type="entry name" value="IG HYPOTHETICAL 17883"/>
    <property type="match status" value="1"/>
</dbReference>
<evidence type="ECO:0000313" key="3">
    <source>
        <dbReference type="Proteomes" id="UP000304840"/>
    </source>
</evidence>
<keyword evidence="1" id="KW-1133">Transmembrane helix</keyword>
<keyword evidence="1" id="KW-0472">Membrane</keyword>
<dbReference type="PANTHER" id="PTHR39165:SF1">
    <property type="entry name" value="DUF456 DOMAIN-CONTAINING PROTEIN"/>
    <property type="match status" value="1"/>
</dbReference>